<accession>A0A1F5Y136</accession>
<proteinExistence type="predicted"/>
<dbReference type="AlphaFoldDB" id="A0A1F5Y136"/>
<evidence type="ECO:0000256" key="1">
    <source>
        <dbReference type="SAM" id="MobiDB-lite"/>
    </source>
</evidence>
<feature type="region of interest" description="Disordered" evidence="1">
    <location>
        <begin position="313"/>
        <end position="336"/>
    </location>
</feature>
<comment type="caution">
    <text evidence="2">The sequence shown here is derived from an EMBL/GenBank/DDBJ whole genome shotgun (WGS) entry which is preliminary data.</text>
</comment>
<dbReference type="EMBL" id="MFIQ01000013">
    <property type="protein sequence ID" value="OGF93531.1"/>
    <property type="molecule type" value="Genomic_DNA"/>
</dbReference>
<evidence type="ECO:0000313" key="3">
    <source>
        <dbReference type="Proteomes" id="UP000178894"/>
    </source>
</evidence>
<evidence type="ECO:0000313" key="2">
    <source>
        <dbReference type="EMBL" id="OGF93531.1"/>
    </source>
</evidence>
<gene>
    <name evidence="2" type="ORF">A3G54_01130</name>
</gene>
<sequence length="336" mass="38870">MEKFSFESGDPKKERKDKAVSSIRGRFAKAITAFLAPAIISGTLGNPDLIAFSKKDVRELLKGGPKISEYIENSDKAAKEGEMDAKERKKLFKMAKQEKFLEKKLGRNYLDRYFGKAGEDEKAREKFRDKVVMHPNVPKEDARRIGIDTRPINMVLDSMPHSWVESIEQIRFINEIKEAPKHYGLKGREVAAQADRKNGNISYFKNSYNQTGYGAVSVLTHEMAHLNDWVNPRRPMPERVDLMYRTLNRVNSEDRYRSGYVEAISNKDKRLELFIKTAEYWAEIVKARTVDLRNLPIKDRELVDDYLDRETAQDVPELKKPAREKTPPLRIVKGEY</sequence>
<dbReference type="STRING" id="1798364.A3G54_01130"/>
<protein>
    <submittedName>
        <fullName evidence="2">Uncharacterized protein</fullName>
    </submittedName>
</protein>
<dbReference type="Proteomes" id="UP000178894">
    <property type="component" value="Unassembled WGS sequence"/>
</dbReference>
<organism evidence="2 3">
    <name type="scientific">Candidatus Giovannonibacteria bacterium RIFCSPLOWO2_12_FULL_44_15</name>
    <dbReference type="NCBI Taxonomy" id="1798364"/>
    <lineage>
        <taxon>Bacteria</taxon>
        <taxon>Candidatus Giovannoniibacteriota</taxon>
    </lineage>
</organism>
<name>A0A1F5Y136_9BACT</name>
<reference evidence="2 3" key="1">
    <citation type="journal article" date="2016" name="Nat. Commun.">
        <title>Thousands of microbial genomes shed light on interconnected biogeochemical processes in an aquifer system.</title>
        <authorList>
            <person name="Anantharaman K."/>
            <person name="Brown C.T."/>
            <person name="Hug L.A."/>
            <person name="Sharon I."/>
            <person name="Castelle C.J."/>
            <person name="Probst A.J."/>
            <person name="Thomas B.C."/>
            <person name="Singh A."/>
            <person name="Wilkins M.J."/>
            <person name="Karaoz U."/>
            <person name="Brodie E.L."/>
            <person name="Williams K.H."/>
            <person name="Hubbard S.S."/>
            <person name="Banfield J.F."/>
        </authorList>
    </citation>
    <scope>NUCLEOTIDE SEQUENCE [LARGE SCALE GENOMIC DNA]</scope>
</reference>